<dbReference type="EMBL" id="MAJD01000002">
    <property type="protein sequence ID" value="OBX35620.1"/>
    <property type="molecule type" value="Genomic_DNA"/>
</dbReference>
<comment type="caution">
    <text evidence="2">The sequence shown here is derived from an EMBL/GenBank/DDBJ whole genome shotgun (WGS) entry which is preliminary data.</text>
</comment>
<proteinExistence type="inferred from homology"/>
<dbReference type="InterPro" id="IPR006016">
    <property type="entry name" value="UspA"/>
</dbReference>
<dbReference type="OMA" id="YHKILVA"/>
<dbReference type="SUPFAM" id="SSF52402">
    <property type="entry name" value="Adenine nucleotide alpha hydrolases-like"/>
    <property type="match status" value="1"/>
</dbReference>
<sequence>MFQSILVPLDGSEHSQMALRVACQLTPQTGARVILLHVPEPLEHEPLLVWGIGAVPMGSTMEEREKVGQSLLDKAVEEARSYGLDPDAITTKLAQGDPRQLILATAKEQNVDAIVMGSRGLSELKGLIVGSIAHRVSHAADCRVITVY</sequence>
<comment type="similarity">
    <text evidence="1">Belongs to the universal stress protein A family.</text>
</comment>
<dbReference type="CDD" id="cd00293">
    <property type="entry name" value="USP-like"/>
    <property type="match status" value="1"/>
</dbReference>
<gene>
    <name evidence="2" type="ORF">A8U91_04694</name>
</gene>
<accession>A0A1B8P064</accession>
<dbReference type="Proteomes" id="UP000092504">
    <property type="component" value="Unassembled WGS sequence"/>
</dbReference>
<dbReference type="PANTHER" id="PTHR46268">
    <property type="entry name" value="STRESS RESPONSE PROTEIN NHAX"/>
    <property type="match status" value="1"/>
</dbReference>
<dbReference type="PANTHER" id="PTHR46268:SF6">
    <property type="entry name" value="UNIVERSAL STRESS PROTEIN UP12"/>
    <property type="match status" value="1"/>
</dbReference>
<evidence type="ECO:0000313" key="2">
    <source>
        <dbReference type="EMBL" id="OBX35620.1"/>
    </source>
</evidence>
<reference evidence="2 3" key="1">
    <citation type="submission" date="2016-06" db="EMBL/GenBank/DDBJ databases">
        <title>Genome sequence of halotolerant plant growth promoting strain of Halomonas elongata HEK1 isolated from salterns of Rann of Kutch, Gujarat, India.</title>
        <authorList>
            <person name="Gaba S."/>
            <person name="Singh R.N."/>
            <person name="Abrol S."/>
            <person name="Kaushik R."/>
            <person name="Saxena A.K."/>
        </authorList>
    </citation>
    <scope>NUCLEOTIDE SEQUENCE [LARGE SCALE GENOMIC DNA]</scope>
    <source>
        <strain evidence="2 3">HEK1</strain>
    </source>
</reference>
<dbReference type="InterPro" id="IPR014729">
    <property type="entry name" value="Rossmann-like_a/b/a_fold"/>
</dbReference>
<name>A0A1B8P064_HALEL</name>
<dbReference type="RefSeq" id="WP_013333962.1">
    <property type="nucleotide sequence ID" value="NZ_CP087224.1"/>
</dbReference>
<evidence type="ECO:0000313" key="3">
    <source>
        <dbReference type="Proteomes" id="UP000092504"/>
    </source>
</evidence>
<dbReference type="Pfam" id="PF00582">
    <property type="entry name" value="Usp"/>
    <property type="match status" value="1"/>
</dbReference>
<dbReference type="PRINTS" id="PR01438">
    <property type="entry name" value="UNVRSLSTRESS"/>
</dbReference>
<dbReference type="GeneID" id="91011655"/>
<dbReference type="Gene3D" id="3.40.50.620">
    <property type="entry name" value="HUPs"/>
    <property type="match status" value="1"/>
</dbReference>
<dbReference type="PATRIC" id="fig|2746.7.peg.4840"/>
<dbReference type="AlphaFoldDB" id="A0A1B8P064"/>
<protein>
    <submittedName>
        <fullName evidence="2">Putative universal stress protein</fullName>
    </submittedName>
</protein>
<dbReference type="InterPro" id="IPR006015">
    <property type="entry name" value="Universal_stress_UspA"/>
</dbReference>
<organism evidence="2 3">
    <name type="scientific">Halomonas elongata</name>
    <dbReference type="NCBI Taxonomy" id="2746"/>
    <lineage>
        <taxon>Bacteria</taxon>
        <taxon>Pseudomonadati</taxon>
        <taxon>Pseudomonadota</taxon>
        <taxon>Gammaproteobacteria</taxon>
        <taxon>Oceanospirillales</taxon>
        <taxon>Halomonadaceae</taxon>
        <taxon>Halomonas</taxon>
    </lineage>
</organism>
<evidence type="ECO:0000256" key="1">
    <source>
        <dbReference type="ARBA" id="ARBA00008791"/>
    </source>
</evidence>